<feature type="domain" description="Reverse transcriptase" evidence="1">
    <location>
        <begin position="11"/>
        <end position="61"/>
    </location>
</feature>
<dbReference type="Gene3D" id="3.30.70.270">
    <property type="match status" value="2"/>
</dbReference>
<reference evidence="2" key="2">
    <citation type="journal article" date="2024" name="Plant">
        <title>Genomic evolution and insights into agronomic trait innovations of Sesamum species.</title>
        <authorList>
            <person name="Miao H."/>
            <person name="Wang L."/>
            <person name="Qu L."/>
            <person name="Liu H."/>
            <person name="Sun Y."/>
            <person name="Le M."/>
            <person name="Wang Q."/>
            <person name="Wei S."/>
            <person name="Zheng Y."/>
            <person name="Lin W."/>
            <person name="Duan Y."/>
            <person name="Cao H."/>
            <person name="Xiong S."/>
            <person name="Wang X."/>
            <person name="Wei L."/>
            <person name="Li C."/>
            <person name="Ma Q."/>
            <person name="Ju M."/>
            <person name="Zhao R."/>
            <person name="Li G."/>
            <person name="Mu C."/>
            <person name="Tian Q."/>
            <person name="Mei H."/>
            <person name="Zhang T."/>
            <person name="Gao T."/>
            <person name="Zhang H."/>
        </authorList>
    </citation>
    <scope>NUCLEOTIDE SEQUENCE</scope>
    <source>
        <strain evidence="2">G01</strain>
    </source>
</reference>
<dbReference type="PANTHER" id="PTHR33064:SF37">
    <property type="entry name" value="RIBONUCLEASE H"/>
    <property type="match status" value="1"/>
</dbReference>
<comment type="caution">
    <text evidence="2">The sequence shown here is derived from an EMBL/GenBank/DDBJ whole genome shotgun (WGS) entry which is preliminary data.</text>
</comment>
<accession>A0AAW2J863</accession>
<sequence>MFYMNFYVGLLVVYLDGIVVYSESLTDHLRHLRVVFQKLRGYEMYAKKEKYEFCCEQITFLRHVISQGNIQMDSRKVKSVVDWGIPSKVTDLRSFFGLANYYRRFINGYSKIVNPSMDLLKKDQKWEWTVACDDAFRLLKQAINNLNAPIV</sequence>
<name>A0AAW2J863_9LAMI</name>
<dbReference type="InterPro" id="IPR051320">
    <property type="entry name" value="Viral_Replic_Matur_Polypro"/>
</dbReference>
<dbReference type="SUPFAM" id="SSF56672">
    <property type="entry name" value="DNA/RNA polymerases"/>
    <property type="match status" value="1"/>
</dbReference>
<dbReference type="Pfam" id="PF00078">
    <property type="entry name" value="RVT_1"/>
    <property type="match status" value="1"/>
</dbReference>
<dbReference type="EMBL" id="JACGWK010001362">
    <property type="protein sequence ID" value="KAL0290287.1"/>
    <property type="molecule type" value="Genomic_DNA"/>
</dbReference>
<evidence type="ECO:0000259" key="1">
    <source>
        <dbReference type="Pfam" id="PF00078"/>
    </source>
</evidence>
<dbReference type="InterPro" id="IPR043128">
    <property type="entry name" value="Rev_trsase/Diguanyl_cyclase"/>
</dbReference>
<dbReference type="InterPro" id="IPR000477">
    <property type="entry name" value="RT_dom"/>
</dbReference>
<protein>
    <submittedName>
        <fullName evidence="2">Retrovirus-related Pol polyprotein from transposon</fullName>
    </submittedName>
</protein>
<dbReference type="FunFam" id="3.30.70.270:FF:000063">
    <property type="entry name" value="Zinc knuckle domaincontaining protein"/>
    <property type="match status" value="1"/>
</dbReference>
<dbReference type="InterPro" id="IPR043502">
    <property type="entry name" value="DNA/RNA_pol_sf"/>
</dbReference>
<evidence type="ECO:0000313" key="2">
    <source>
        <dbReference type="EMBL" id="KAL0290287.1"/>
    </source>
</evidence>
<gene>
    <name evidence="2" type="ORF">Sangu_2578800</name>
</gene>
<proteinExistence type="predicted"/>
<dbReference type="PANTHER" id="PTHR33064">
    <property type="entry name" value="POL PROTEIN"/>
    <property type="match status" value="1"/>
</dbReference>
<reference evidence="2" key="1">
    <citation type="submission" date="2020-06" db="EMBL/GenBank/DDBJ databases">
        <authorList>
            <person name="Li T."/>
            <person name="Hu X."/>
            <person name="Zhang T."/>
            <person name="Song X."/>
            <person name="Zhang H."/>
            <person name="Dai N."/>
            <person name="Sheng W."/>
            <person name="Hou X."/>
            <person name="Wei L."/>
        </authorList>
    </citation>
    <scope>NUCLEOTIDE SEQUENCE</scope>
    <source>
        <strain evidence="2">G01</strain>
        <tissue evidence="2">Leaf</tissue>
    </source>
</reference>
<dbReference type="AlphaFoldDB" id="A0AAW2J863"/>
<organism evidence="2">
    <name type="scientific">Sesamum angustifolium</name>
    <dbReference type="NCBI Taxonomy" id="2727405"/>
    <lineage>
        <taxon>Eukaryota</taxon>
        <taxon>Viridiplantae</taxon>
        <taxon>Streptophyta</taxon>
        <taxon>Embryophyta</taxon>
        <taxon>Tracheophyta</taxon>
        <taxon>Spermatophyta</taxon>
        <taxon>Magnoliopsida</taxon>
        <taxon>eudicotyledons</taxon>
        <taxon>Gunneridae</taxon>
        <taxon>Pentapetalae</taxon>
        <taxon>asterids</taxon>
        <taxon>lamiids</taxon>
        <taxon>Lamiales</taxon>
        <taxon>Pedaliaceae</taxon>
        <taxon>Sesamum</taxon>
    </lineage>
</organism>